<accession>A0ABR8YAC2</accession>
<dbReference type="EMBL" id="JACSPP010000039">
    <property type="protein sequence ID" value="MBD8041097.1"/>
    <property type="molecule type" value="Genomic_DNA"/>
</dbReference>
<dbReference type="Gene3D" id="3.30.750.170">
    <property type="match status" value="1"/>
</dbReference>
<reference evidence="4 5" key="1">
    <citation type="submission" date="2020-08" db="EMBL/GenBank/DDBJ databases">
        <title>A Genomic Blueprint of the Chicken Gut Microbiome.</title>
        <authorList>
            <person name="Gilroy R."/>
            <person name="Ravi A."/>
            <person name="Getino M."/>
            <person name="Pursley I."/>
            <person name="Horton D.L."/>
            <person name="Alikhan N.-F."/>
            <person name="Baker D."/>
            <person name="Gharbi K."/>
            <person name="Hall N."/>
            <person name="Watson M."/>
            <person name="Adriaenssens E.M."/>
            <person name="Foster-Nyarko E."/>
            <person name="Jarju S."/>
            <person name="Secka A."/>
            <person name="Antonio M."/>
            <person name="Oren A."/>
            <person name="Chaudhuri R."/>
            <person name="La Ragione R.M."/>
            <person name="Hildebrand F."/>
            <person name="Pallen M.J."/>
        </authorList>
    </citation>
    <scope>NUCLEOTIDE SEQUENCE [LARGE SCALE GENOMIC DNA]</scope>
    <source>
        <strain evidence="4 5">Sa1CVN1</strain>
    </source>
</reference>
<dbReference type="Proteomes" id="UP000620874">
    <property type="component" value="Unassembled WGS sequence"/>
</dbReference>
<dbReference type="PROSITE" id="PS51257">
    <property type="entry name" value="PROKAR_LIPOPROTEIN"/>
    <property type="match status" value="1"/>
</dbReference>
<dbReference type="Pfam" id="PF03572">
    <property type="entry name" value="Peptidase_S41"/>
    <property type="match status" value="1"/>
</dbReference>
<dbReference type="PANTHER" id="PTHR32060">
    <property type="entry name" value="TAIL-SPECIFIC PROTEASE"/>
    <property type="match status" value="1"/>
</dbReference>
<dbReference type="RefSeq" id="WP_022039527.1">
    <property type="nucleotide sequence ID" value="NZ_JACSPP010000039.1"/>
</dbReference>
<dbReference type="InterPro" id="IPR036034">
    <property type="entry name" value="PDZ_sf"/>
</dbReference>
<evidence type="ECO:0000313" key="5">
    <source>
        <dbReference type="Proteomes" id="UP000620874"/>
    </source>
</evidence>
<dbReference type="PANTHER" id="PTHR32060:SF30">
    <property type="entry name" value="CARBOXY-TERMINAL PROCESSING PROTEASE CTPA"/>
    <property type="match status" value="1"/>
</dbReference>
<dbReference type="SUPFAM" id="SSF52096">
    <property type="entry name" value="ClpP/crotonase"/>
    <property type="match status" value="1"/>
</dbReference>
<gene>
    <name evidence="4" type="ORF">H9625_11755</name>
</gene>
<organism evidence="4 5">
    <name type="scientific">Phocaeicola intestinalis</name>
    <dbReference type="NCBI Taxonomy" id="2762212"/>
    <lineage>
        <taxon>Bacteria</taxon>
        <taxon>Pseudomonadati</taxon>
        <taxon>Bacteroidota</taxon>
        <taxon>Bacteroidia</taxon>
        <taxon>Bacteroidales</taxon>
        <taxon>Bacteroidaceae</taxon>
        <taxon>Phocaeicola</taxon>
    </lineage>
</organism>
<dbReference type="CDD" id="cd07561">
    <property type="entry name" value="Peptidase_S41_CPP_like"/>
    <property type="match status" value="1"/>
</dbReference>
<evidence type="ECO:0000259" key="3">
    <source>
        <dbReference type="SMART" id="SM00245"/>
    </source>
</evidence>
<name>A0ABR8YAC2_9BACT</name>
<dbReference type="InterPro" id="IPR041613">
    <property type="entry name" value="Pept_S41_N"/>
</dbReference>
<evidence type="ECO:0000256" key="2">
    <source>
        <dbReference type="SAM" id="SignalP"/>
    </source>
</evidence>
<dbReference type="Gene3D" id="2.30.42.10">
    <property type="match status" value="1"/>
</dbReference>
<protein>
    <submittedName>
        <fullName evidence="4">Peptidase S41</fullName>
    </submittedName>
</protein>
<feature type="signal peptide" evidence="2">
    <location>
        <begin position="1"/>
        <end position="21"/>
    </location>
</feature>
<feature type="domain" description="Tail specific protease" evidence="3">
    <location>
        <begin position="186"/>
        <end position="388"/>
    </location>
</feature>
<evidence type="ECO:0000256" key="1">
    <source>
        <dbReference type="SAM" id="MobiDB-lite"/>
    </source>
</evidence>
<dbReference type="InterPro" id="IPR005151">
    <property type="entry name" value="Tail-specific_protease"/>
</dbReference>
<feature type="region of interest" description="Disordered" evidence="1">
    <location>
        <begin position="420"/>
        <end position="451"/>
    </location>
</feature>
<keyword evidence="5" id="KW-1185">Reference proteome</keyword>
<sequence>MKRSLFHIHALCMLASALFLASCGQDRSGEYYALIGPKTWMYETMQQHYLFYEDLPTEEGLNFFDKPETFLQSVVSSQDQKNGSVFSHIDSVNVSRVQSAYPTFGLEGSLIRNTNGDYVVHILYVYPDSPASEVGLKRNDWVVSVNDRALNTSNFESFFQRPSSSCRYRVATEVDGQPDTSYVDMPAPRIIEQPSVFTYKTITAGSKKAFYILYNGFETDDEESLKAAFNEAAAQSPSDIILDLRYNPGGYVSTAQLLSTILAPQGAMGQPWLTMVFNDKTDPQTQTYTFDASLLQGVTNLNYDHLYVITTSNTASASEIVINTLRPYLGDKLLQVGTATFGKNVAQSLFTNEAYPQLEFWLTTSYTANSENFYDYYTDGLQPDYVSSEDLTANLGEFGTPADSILAPVFYHLEHGTFPSTGTEESTRSTGSKIIYNPIDHKPKRSQMSIK</sequence>
<proteinExistence type="predicted"/>
<feature type="chain" id="PRO_5045872900" evidence="2">
    <location>
        <begin position="22"/>
        <end position="451"/>
    </location>
</feature>
<keyword evidence="2" id="KW-0732">Signal</keyword>
<dbReference type="Pfam" id="PF18294">
    <property type="entry name" value="Pept_S41_N"/>
    <property type="match status" value="1"/>
</dbReference>
<dbReference type="SUPFAM" id="SSF50156">
    <property type="entry name" value="PDZ domain-like"/>
    <property type="match status" value="1"/>
</dbReference>
<dbReference type="Gene3D" id="3.90.226.10">
    <property type="entry name" value="2-enoyl-CoA Hydratase, Chain A, domain 1"/>
    <property type="match status" value="1"/>
</dbReference>
<feature type="compositionally biased region" description="Low complexity" evidence="1">
    <location>
        <begin position="420"/>
        <end position="432"/>
    </location>
</feature>
<evidence type="ECO:0000313" key="4">
    <source>
        <dbReference type="EMBL" id="MBD8041097.1"/>
    </source>
</evidence>
<comment type="caution">
    <text evidence="4">The sequence shown here is derived from an EMBL/GenBank/DDBJ whole genome shotgun (WGS) entry which is preliminary data.</text>
</comment>
<dbReference type="InterPro" id="IPR029045">
    <property type="entry name" value="ClpP/crotonase-like_dom_sf"/>
</dbReference>
<dbReference type="SMART" id="SM00245">
    <property type="entry name" value="TSPc"/>
    <property type="match status" value="1"/>
</dbReference>